<keyword evidence="4" id="KW-1185">Reference proteome</keyword>
<dbReference type="OMA" id="AWKIIRD"/>
<dbReference type="PANTHER" id="PTHR47584">
    <property type="match status" value="1"/>
</dbReference>
<organism evidence="3 4">
    <name type="scientific">Rosa chinensis</name>
    <name type="common">China rose</name>
    <dbReference type="NCBI Taxonomy" id="74649"/>
    <lineage>
        <taxon>Eukaryota</taxon>
        <taxon>Viridiplantae</taxon>
        <taxon>Streptophyta</taxon>
        <taxon>Embryophyta</taxon>
        <taxon>Tracheophyta</taxon>
        <taxon>Spermatophyta</taxon>
        <taxon>Magnoliopsida</taxon>
        <taxon>eudicotyledons</taxon>
        <taxon>Gunneridae</taxon>
        <taxon>Pentapetalae</taxon>
        <taxon>rosids</taxon>
        <taxon>fabids</taxon>
        <taxon>Rosales</taxon>
        <taxon>Rosaceae</taxon>
        <taxon>Rosoideae</taxon>
        <taxon>Rosoideae incertae sedis</taxon>
        <taxon>Rosa</taxon>
    </lineage>
</organism>
<dbReference type="PANTHER" id="PTHR47584:SF9">
    <property type="entry name" value="L10-INTERACTING MYB DOMAIN-CONTAINING PROTEIN-LIKE"/>
    <property type="match status" value="1"/>
</dbReference>
<dbReference type="OrthoDB" id="1848055at2759"/>
<dbReference type="InterPro" id="IPR024752">
    <property type="entry name" value="Myb/SANT-like_dom"/>
</dbReference>
<accession>A0A2P6PZ54</accession>
<feature type="domain" description="Myb/SANT-like" evidence="2">
    <location>
        <begin position="323"/>
        <end position="413"/>
    </location>
</feature>
<dbReference type="InterPro" id="IPR045026">
    <property type="entry name" value="LIMYB"/>
</dbReference>
<feature type="region of interest" description="Disordered" evidence="1">
    <location>
        <begin position="463"/>
        <end position="493"/>
    </location>
</feature>
<evidence type="ECO:0000259" key="2">
    <source>
        <dbReference type="Pfam" id="PF12776"/>
    </source>
</evidence>
<evidence type="ECO:0000313" key="4">
    <source>
        <dbReference type="Proteomes" id="UP000238479"/>
    </source>
</evidence>
<evidence type="ECO:0000313" key="3">
    <source>
        <dbReference type="EMBL" id="PRQ27186.1"/>
    </source>
</evidence>
<dbReference type="Pfam" id="PF12776">
    <property type="entry name" value="Myb_DNA-bind_3"/>
    <property type="match status" value="3"/>
</dbReference>
<protein>
    <submittedName>
        <fullName evidence="3">Putative Myb/SANT-like domain-containing protein</fullName>
    </submittedName>
</protein>
<comment type="caution">
    <text evidence="3">The sequence shown here is derived from an EMBL/GenBank/DDBJ whole genome shotgun (WGS) entry which is preliminary data.</text>
</comment>
<dbReference type="EMBL" id="PDCK01000044">
    <property type="protein sequence ID" value="PRQ27186.1"/>
    <property type="molecule type" value="Genomic_DNA"/>
</dbReference>
<proteinExistence type="predicted"/>
<feature type="domain" description="Myb/SANT-like" evidence="2">
    <location>
        <begin position="14"/>
        <end position="108"/>
    </location>
</feature>
<dbReference type="Proteomes" id="UP000238479">
    <property type="component" value="Chromosome 6"/>
</dbReference>
<dbReference type="AlphaFoldDB" id="A0A2P6PZ54"/>
<name>A0A2P6PZ54_ROSCH</name>
<sequence>MVECVSDQDQSRAKWTTFSTKIFADLLVEQIRKGNRGSGAFSKLAWKIIRDEFNKQTGLNFDKQQLKNHLDVLRKRYNSVKAILNHTGFSWDVDQYTVLAEDDVWQEYIEAHPEADIIRKRGCDIYEQLCIIFSSDFGINEKHAIAVSGTASHQTNEEQSRAKWTMPLEKVFADLMLEQVAQGNRLNHAFSNKAWKYIHREFNRQTGLNYDKQQLKNHHGVLRRSYLSVKSLLDQDGFSWDKSRCMVIAESDVWANYIEKHPEIEAVRVKGCPLYEQLDSIFSEPGSAGNCAAPQVPQPQIAAFQMDTLPGEDQSKQDQSRAKWTVALDKILLNLLMEQTRQNKMSNKKAWKHIQNEFNYRTGLTFDGEQLRNHQNVLRRVYNSIKTVIDQGGFSWDDCRHVVVADDEVWEKYIMAHPEAETVRNKECPIFKDLCTLFSDPRAEGRYVQSSHDVKLDQQKVEMDDTPETASVSAEPAVDEATSRLSEEVNMSSGRNKRRSLIKPLISSTRQRRRVCRETSQTGVNDVSRHEEGNKTAAAAVVAAQSGDRFSISSCIEVLNEMGGVDQEVYLAALDLFQDPDRRETFICIKSDIKLAWLKAKCKSLV</sequence>
<dbReference type="Gramene" id="PRQ27186">
    <property type="protein sequence ID" value="PRQ27186"/>
    <property type="gene ID" value="RchiOBHm_Chr6g0302651"/>
</dbReference>
<dbReference type="STRING" id="74649.A0A2P6PZ54"/>
<evidence type="ECO:0000256" key="1">
    <source>
        <dbReference type="SAM" id="MobiDB-lite"/>
    </source>
</evidence>
<gene>
    <name evidence="3" type="ORF">RchiOBHm_Chr6g0302651</name>
</gene>
<reference evidence="3 4" key="1">
    <citation type="journal article" date="2018" name="Nat. Genet.">
        <title>The Rosa genome provides new insights in the design of modern roses.</title>
        <authorList>
            <person name="Bendahmane M."/>
        </authorList>
    </citation>
    <scope>NUCLEOTIDE SEQUENCE [LARGE SCALE GENOMIC DNA]</scope>
    <source>
        <strain evidence="4">cv. Old Blush</strain>
    </source>
</reference>
<feature type="domain" description="Myb/SANT-like" evidence="2">
    <location>
        <begin position="163"/>
        <end position="257"/>
    </location>
</feature>